<dbReference type="EC" id="2.3.2.27" evidence="15"/>
<keyword evidence="20" id="KW-1185">Reference proteome</keyword>
<keyword evidence="7 14" id="KW-0863">Zinc-finger</keyword>
<keyword evidence="11 15" id="KW-0175">Coiled coil</keyword>
<feature type="coiled-coil region" evidence="16">
    <location>
        <begin position="260"/>
        <end position="506"/>
    </location>
</feature>
<dbReference type="InterPro" id="IPR001841">
    <property type="entry name" value="Znf_RING"/>
</dbReference>
<comment type="subcellular location">
    <subcellularLocation>
        <location evidence="2 15">Nucleus</location>
    </subcellularLocation>
</comment>
<name>U1I2X4_ENDPU</name>
<evidence type="ECO:0000256" key="3">
    <source>
        <dbReference type="ARBA" id="ARBA00004906"/>
    </source>
</evidence>
<keyword evidence="8 15" id="KW-0833">Ubl conjugation pathway</keyword>
<organism evidence="19 20">
    <name type="scientific">Endocarpon pusillum (strain Z07020 / HMAS-L-300199)</name>
    <name type="common">Lichen-forming fungus</name>
    <dbReference type="NCBI Taxonomy" id="1263415"/>
    <lineage>
        <taxon>Eukaryota</taxon>
        <taxon>Fungi</taxon>
        <taxon>Dikarya</taxon>
        <taxon>Ascomycota</taxon>
        <taxon>Pezizomycotina</taxon>
        <taxon>Eurotiomycetes</taxon>
        <taxon>Chaetothyriomycetidae</taxon>
        <taxon>Verrucariales</taxon>
        <taxon>Verrucariaceae</taxon>
        <taxon>Endocarpon</taxon>
    </lineage>
</organism>
<comment type="pathway">
    <text evidence="3 15">Protein modification; protein ubiquitination.</text>
</comment>
<evidence type="ECO:0000256" key="10">
    <source>
        <dbReference type="ARBA" id="ARBA00022853"/>
    </source>
</evidence>
<dbReference type="GO" id="GO:0005634">
    <property type="term" value="C:nucleus"/>
    <property type="evidence" value="ECO:0007669"/>
    <property type="project" value="UniProtKB-SubCell"/>
</dbReference>
<dbReference type="OrthoDB" id="654191at2759"/>
<dbReference type="PROSITE" id="PS00518">
    <property type="entry name" value="ZF_RING_1"/>
    <property type="match status" value="1"/>
</dbReference>
<reference evidence="20" key="1">
    <citation type="journal article" date="2014" name="BMC Genomics">
        <title>Genome characteristics reveal the impact of lichenization on lichen-forming fungus Endocarpon pusillum Hedwig (Verrucariales, Ascomycota).</title>
        <authorList>
            <person name="Wang Y.-Y."/>
            <person name="Liu B."/>
            <person name="Zhang X.-Y."/>
            <person name="Zhou Q.-M."/>
            <person name="Zhang T."/>
            <person name="Li H."/>
            <person name="Yu Y.-F."/>
            <person name="Zhang X.-L."/>
            <person name="Hao X.-Y."/>
            <person name="Wang M."/>
            <person name="Wang L."/>
            <person name="Wei J.-C."/>
        </authorList>
    </citation>
    <scope>NUCLEOTIDE SEQUENCE [LARGE SCALE GENOMIC DNA]</scope>
    <source>
        <strain evidence="20">Z07020 / HMAS-L-300199</strain>
    </source>
</reference>
<dbReference type="GO" id="GO:0016567">
    <property type="term" value="P:protein ubiquitination"/>
    <property type="evidence" value="ECO:0007669"/>
    <property type="project" value="UniProtKB-UniRule"/>
</dbReference>
<dbReference type="PANTHER" id="PTHR23163">
    <property type="entry name" value="RING FINGER PROTEIN-RELATED"/>
    <property type="match status" value="1"/>
</dbReference>
<proteinExistence type="inferred from homology"/>
<evidence type="ECO:0000256" key="15">
    <source>
        <dbReference type="RuleBase" id="RU365038"/>
    </source>
</evidence>
<evidence type="ECO:0000259" key="18">
    <source>
        <dbReference type="PROSITE" id="PS50089"/>
    </source>
</evidence>
<comment type="function">
    <text evidence="13">E3 ubiquitin-protein ligase that mediates monoubiquitination of histone H2B to form H2BK123ub1. H2BK123ub1 gives a specific tag for epigenetic transcriptional activation and is also a prerequisite for H3K4me and H3K79me formation.</text>
</comment>
<dbReference type="GO" id="GO:0006325">
    <property type="term" value="P:chromatin organization"/>
    <property type="evidence" value="ECO:0007669"/>
    <property type="project" value="UniProtKB-KW"/>
</dbReference>
<dbReference type="Gene3D" id="3.30.40.10">
    <property type="entry name" value="Zinc/RING finger domain, C3HC4 (zinc finger)"/>
    <property type="match status" value="1"/>
</dbReference>
<evidence type="ECO:0000256" key="5">
    <source>
        <dbReference type="ARBA" id="ARBA00022679"/>
    </source>
</evidence>
<dbReference type="GO" id="GO:0008270">
    <property type="term" value="F:zinc ion binding"/>
    <property type="evidence" value="ECO:0007669"/>
    <property type="project" value="UniProtKB-KW"/>
</dbReference>
<dbReference type="InterPro" id="IPR013083">
    <property type="entry name" value="Znf_RING/FYVE/PHD"/>
</dbReference>
<dbReference type="Pfam" id="PF26095">
    <property type="entry name" value="CC_Bre1"/>
    <property type="match status" value="1"/>
</dbReference>
<keyword evidence="9 15" id="KW-0862">Zinc</keyword>
<sequence length="709" mass="80343">MDDRKRPSPYDQHDSGPPSKKLATTANGAVKSHPDADMPWKDDIEKFQKGALLRQMQEYRREKQTLEEQVKHAQRKALYHNDHLRIIDVWFQEMIDEVKIMAGENPSNIHDISTLPSSLYSADVESFKTHLEERSRDIKDVMGRLFDRCKTYHPDVVTLQGQLSQKLAAEKVHVVELQRLQSEVQELTERLDKAVERYMRAERKIERRLGRAANSSKTDEIFLGMPKNQNTDNVAVKREETLTNGTTGTDEALTDLEEAHHKALALSEKQKEQLEHLEAENLKLAAQLTELAVKSTQHTDDEYAGTELFKQLRSQHEDVIKRVNNLEALNIQLQEEAVKLQSERTAFKSQIENESKAALAEREAQLATAETNLARIRSNRDELLAEQAIRRSAYEQERASVQKVKELCEASDHRIKALEIQNERLKLEHANEEKNASDYDSTGLQELKSRHQDLEKKHQMLNNELQSMETAYLSTKKLASQKVSEISAFEDKLQRLSAEKAKADQKYFATMKSKEIRDLEIRTLRMQNTKSSDVVSSLKESEAASRALVINLEKSIGEIKDAFTSATASQRASQQQVTELGISSEGLKGQIADLKKLLASKDAAAATLSSSHRKAELEIAELKTSLTDTKKALDVCKSNNLGSSTDVNESFRALAICTVCKRNFKDTVIKTCGHVFCKECVDERLTSRSRKCPNCNKSFGSNDHMKITL</sequence>
<evidence type="ECO:0000313" key="20">
    <source>
        <dbReference type="Proteomes" id="UP000019373"/>
    </source>
</evidence>
<evidence type="ECO:0000256" key="16">
    <source>
        <dbReference type="SAM" id="Coils"/>
    </source>
</evidence>
<feature type="coiled-coil region" evidence="16">
    <location>
        <begin position="49"/>
        <end position="76"/>
    </location>
</feature>
<keyword evidence="6 15" id="KW-0479">Metal-binding</keyword>
<comment type="similarity">
    <text evidence="4 15">Belongs to the BRE1 family.</text>
</comment>
<dbReference type="InterPro" id="IPR013956">
    <property type="entry name" value="E3_ubiquit_lig_Bre1"/>
</dbReference>
<keyword evidence="5 15" id="KW-0808">Transferase</keyword>
<dbReference type="SMART" id="SM00184">
    <property type="entry name" value="RING"/>
    <property type="match status" value="1"/>
</dbReference>
<evidence type="ECO:0000256" key="1">
    <source>
        <dbReference type="ARBA" id="ARBA00000900"/>
    </source>
</evidence>
<dbReference type="UniPathway" id="UPA00143"/>
<dbReference type="CDD" id="cd16499">
    <property type="entry name" value="RING-HC_Bre1-like"/>
    <property type="match status" value="1"/>
</dbReference>
<gene>
    <name evidence="19" type="ORF">EPUS_04207</name>
</gene>
<dbReference type="OMA" id="YRQMQEY"/>
<evidence type="ECO:0000256" key="9">
    <source>
        <dbReference type="ARBA" id="ARBA00022833"/>
    </source>
</evidence>
<evidence type="ECO:0000256" key="13">
    <source>
        <dbReference type="ARBA" id="ARBA00059679"/>
    </source>
</evidence>
<dbReference type="AlphaFoldDB" id="U1I2X4"/>
<dbReference type="Pfam" id="PF08647">
    <property type="entry name" value="BRE1"/>
    <property type="match status" value="1"/>
</dbReference>
<dbReference type="Proteomes" id="UP000019373">
    <property type="component" value="Unassembled WGS sequence"/>
</dbReference>
<dbReference type="RefSeq" id="XP_007786390.1">
    <property type="nucleotide sequence ID" value="XM_007788200.1"/>
</dbReference>
<keyword evidence="10 15" id="KW-0156">Chromatin regulator</keyword>
<dbReference type="SUPFAM" id="SSF57850">
    <property type="entry name" value="RING/U-box"/>
    <property type="match status" value="1"/>
</dbReference>
<dbReference type="Pfam" id="PF13923">
    <property type="entry name" value="zf-C3HC4_2"/>
    <property type="match status" value="1"/>
</dbReference>
<dbReference type="eggNOG" id="KOG0978">
    <property type="taxonomic scope" value="Eukaryota"/>
</dbReference>
<evidence type="ECO:0000256" key="11">
    <source>
        <dbReference type="ARBA" id="ARBA00023054"/>
    </source>
</evidence>
<evidence type="ECO:0000256" key="17">
    <source>
        <dbReference type="SAM" id="MobiDB-lite"/>
    </source>
</evidence>
<dbReference type="HOGENOM" id="CLU_019713_2_0_1"/>
<dbReference type="GO" id="GO:0061630">
    <property type="term" value="F:ubiquitin protein ligase activity"/>
    <property type="evidence" value="ECO:0007669"/>
    <property type="project" value="UniProtKB-EC"/>
</dbReference>
<dbReference type="GO" id="GO:0033503">
    <property type="term" value="C:HULC complex"/>
    <property type="evidence" value="ECO:0007669"/>
    <property type="project" value="TreeGrafter"/>
</dbReference>
<evidence type="ECO:0000256" key="12">
    <source>
        <dbReference type="ARBA" id="ARBA00023242"/>
    </source>
</evidence>
<feature type="domain" description="RING-type" evidence="18">
    <location>
        <begin position="657"/>
        <end position="696"/>
    </location>
</feature>
<accession>U1I2X4</accession>
<evidence type="ECO:0000256" key="7">
    <source>
        <dbReference type="ARBA" id="ARBA00022771"/>
    </source>
</evidence>
<dbReference type="InterPro" id="IPR058643">
    <property type="entry name" value="BRE1-like_CC"/>
</dbReference>
<evidence type="ECO:0000256" key="2">
    <source>
        <dbReference type="ARBA" id="ARBA00004123"/>
    </source>
</evidence>
<comment type="catalytic activity">
    <reaction evidence="1 15">
        <text>S-ubiquitinyl-[E2 ubiquitin-conjugating enzyme]-L-cysteine + [acceptor protein]-L-lysine = [E2 ubiquitin-conjugating enzyme]-L-cysteine + N(6)-ubiquitinyl-[acceptor protein]-L-lysine.</text>
        <dbReference type="EC" id="2.3.2.27"/>
    </reaction>
</comment>
<dbReference type="PANTHER" id="PTHR23163:SF0">
    <property type="entry name" value="E3 UBIQUITIN-PROTEIN LIGASE BRE1"/>
    <property type="match status" value="1"/>
</dbReference>
<dbReference type="GeneID" id="19239239"/>
<evidence type="ECO:0000256" key="6">
    <source>
        <dbReference type="ARBA" id="ARBA00022723"/>
    </source>
</evidence>
<dbReference type="InterPro" id="IPR017907">
    <property type="entry name" value="Znf_RING_CS"/>
</dbReference>
<evidence type="ECO:0000313" key="19">
    <source>
        <dbReference type="EMBL" id="ERF76349.1"/>
    </source>
</evidence>
<keyword evidence="12 15" id="KW-0539">Nucleus</keyword>
<evidence type="ECO:0000256" key="8">
    <source>
        <dbReference type="ARBA" id="ARBA00022786"/>
    </source>
</evidence>
<protein>
    <recommendedName>
        <fullName evidence="15">E3 ubiquitin protein ligase</fullName>
        <ecNumber evidence="15">2.3.2.27</ecNumber>
    </recommendedName>
</protein>
<feature type="region of interest" description="Disordered" evidence="17">
    <location>
        <begin position="1"/>
        <end position="39"/>
    </location>
</feature>
<dbReference type="PROSITE" id="PS50089">
    <property type="entry name" value="ZF_RING_2"/>
    <property type="match status" value="1"/>
</dbReference>
<dbReference type="EMBL" id="KE720769">
    <property type="protein sequence ID" value="ERF76349.1"/>
    <property type="molecule type" value="Genomic_DNA"/>
</dbReference>
<evidence type="ECO:0000256" key="4">
    <source>
        <dbReference type="ARBA" id="ARBA00005555"/>
    </source>
</evidence>
<evidence type="ECO:0000256" key="14">
    <source>
        <dbReference type="PROSITE-ProRule" id="PRU00175"/>
    </source>
</evidence>
<feature type="compositionally biased region" description="Basic and acidic residues" evidence="17">
    <location>
        <begin position="1"/>
        <end position="14"/>
    </location>
</feature>
<feature type="coiled-coil region" evidence="16">
    <location>
        <begin position="170"/>
        <end position="204"/>
    </location>
</feature>